<reference evidence="2 3" key="1">
    <citation type="submission" date="2016-04" db="EMBL/GenBank/DDBJ databases">
        <title>A degradative enzymes factory behind the ericoid mycorrhizal symbiosis.</title>
        <authorList>
            <consortium name="DOE Joint Genome Institute"/>
            <person name="Martino E."/>
            <person name="Morin E."/>
            <person name="Grelet G."/>
            <person name="Kuo A."/>
            <person name="Kohler A."/>
            <person name="Daghino S."/>
            <person name="Barry K."/>
            <person name="Choi C."/>
            <person name="Cichocki N."/>
            <person name="Clum A."/>
            <person name="Copeland A."/>
            <person name="Hainaut M."/>
            <person name="Haridas S."/>
            <person name="Labutti K."/>
            <person name="Lindquist E."/>
            <person name="Lipzen A."/>
            <person name="Khouja H.-R."/>
            <person name="Murat C."/>
            <person name="Ohm R."/>
            <person name="Olson A."/>
            <person name="Spatafora J."/>
            <person name="Veneault-Fourrey C."/>
            <person name="Henrissat B."/>
            <person name="Grigoriev I."/>
            <person name="Martin F."/>
            <person name="Perotto S."/>
        </authorList>
    </citation>
    <scope>NUCLEOTIDE SEQUENCE [LARGE SCALE GENOMIC DNA]</scope>
    <source>
        <strain evidence="2 3">F</strain>
    </source>
</reference>
<evidence type="ECO:0000256" key="1">
    <source>
        <dbReference type="SAM" id="MobiDB-lite"/>
    </source>
</evidence>
<evidence type="ECO:0000313" key="2">
    <source>
        <dbReference type="EMBL" id="PMD38756.1"/>
    </source>
</evidence>
<evidence type="ECO:0000313" key="3">
    <source>
        <dbReference type="Proteomes" id="UP000235786"/>
    </source>
</evidence>
<gene>
    <name evidence="2" type="ORF">L207DRAFT_43612</name>
</gene>
<proteinExistence type="predicted"/>
<name>A0A2J6RJQ6_HYAVF</name>
<organism evidence="2 3">
    <name type="scientific">Hyaloscypha variabilis (strain UAMH 11265 / GT02V1 / F)</name>
    <name type="common">Meliniomyces variabilis</name>
    <dbReference type="NCBI Taxonomy" id="1149755"/>
    <lineage>
        <taxon>Eukaryota</taxon>
        <taxon>Fungi</taxon>
        <taxon>Dikarya</taxon>
        <taxon>Ascomycota</taxon>
        <taxon>Pezizomycotina</taxon>
        <taxon>Leotiomycetes</taxon>
        <taxon>Helotiales</taxon>
        <taxon>Hyaloscyphaceae</taxon>
        <taxon>Hyaloscypha</taxon>
        <taxon>Hyaloscypha variabilis</taxon>
    </lineage>
</organism>
<sequence>MDGDDWKGRIKKWEKGIKPDTATKEDIQEYINTMIYQYTLDRITDDNLWYGFRFDFKDFTLTHLSAIFWKDLQRLRSYLRCGGVYVQQNRAGITIAQTLHNVLLKEEQHAWTDAEIKESETDLAKGPITSVWISLEGNRRLLTRTPRPYGQYTQNGQNGGSGGTPVPIPLPPPVQTNPQPNTNIAKTVGEITKIYSEEQKYDGIKSLPNTNQSSTMSRRRGYIKAEKWEPYREIIQHLYDRHRTYEKTACSLREIYADFKEHYRQQ</sequence>
<dbReference type="Proteomes" id="UP000235786">
    <property type="component" value="Unassembled WGS sequence"/>
</dbReference>
<dbReference type="STRING" id="1149755.A0A2J6RJQ6"/>
<dbReference type="AlphaFoldDB" id="A0A2J6RJQ6"/>
<keyword evidence="3" id="KW-1185">Reference proteome</keyword>
<dbReference type="OrthoDB" id="3596768at2759"/>
<feature type="compositionally biased region" description="Pro residues" evidence="1">
    <location>
        <begin position="166"/>
        <end position="175"/>
    </location>
</feature>
<accession>A0A2J6RJQ6</accession>
<protein>
    <submittedName>
        <fullName evidence="2">Uncharacterized protein</fullName>
    </submittedName>
</protein>
<dbReference type="EMBL" id="KZ613947">
    <property type="protein sequence ID" value="PMD38756.1"/>
    <property type="molecule type" value="Genomic_DNA"/>
</dbReference>
<feature type="region of interest" description="Disordered" evidence="1">
    <location>
        <begin position="145"/>
        <end position="180"/>
    </location>
</feature>